<accession>A0A8K0SIY9</accession>
<evidence type="ECO:0000313" key="1">
    <source>
        <dbReference type="EMBL" id="KAH7305335.1"/>
    </source>
</evidence>
<reference evidence="1" key="1">
    <citation type="journal article" date="2021" name="Nat. Commun.">
        <title>Genetic determinants of endophytism in the Arabidopsis root mycobiome.</title>
        <authorList>
            <person name="Mesny F."/>
            <person name="Miyauchi S."/>
            <person name="Thiergart T."/>
            <person name="Pickel B."/>
            <person name="Atanasova L."/>
            <person name="Karlsson M."/>
            <person name="Huettel B."/>
            <person name="Barry K.W."/>
            <person name="Haridas S."/>
            <person name="Chen C."/>
            <person name="Bauer D."/>
            <person name="Andreopoulos W."/>
            <person name="Pangilinan J."/>
            <person name="LaButti K."/>
            <person name="Riley R."/>
            <person name="Lipzen A."/>
            <person name="Clum A."/>
            <person name="Drula E."/>
            <person name="Henrissat B."/>
            <person name="Kohler A."/>
            <person name="Grigoriev I.V."/>
            <person name="Martin F.M."/>
            <person name="Hacquard S."/>
        </authorList>
    </citation>
    <scope>NUCLEOTIDE SEQUENCE</scope>
    <source>
        <strain evidence="1">MPI-CAGE-CH-0235</strain>
    </source>
</reference>
<dbReference type="InterPro" id="IPR050708">
    <property type="entry name" value="T6SS_VgrG/RHS"/>
</dbReference>
<dbReference type="EMBL" id="JAGPNK010000019">
    <property type="protein sequence ID" value="KAH7305335.1"/>
    <property type="molecule type" value="Genomic_DNA"/>
</dbReference>
<evidence type="ECO:0000313" key="2">
    <source>
        <dbReference type="Proteomes" id="UP000813444"/>
    </source>
</evidence>
<protein>
    <recommendedName>
        <fullName evidence="3">RHS repeat-associated core domain-containing protein</fullName>
    </recommendedName>
</protein>
<dbReference type="NCBIfam" id="TIGR03696">
    <property type="entry name" value="Rhs_assc_core"/>
    <property type="match status" value="1"/>
</dbReference>
<keyword evidence="2" id="KW-1185">Reference proteome</keyword>
<name>A0A8K0SIY9_9HYPO</name>
<evidence type="ECO:0008006" key="3">
    <source>
        <dbReference type="Google" id="ProtNLM"/>
    </source>
</evidence>
<dbReference type="PANTHER" id="PTHR32305:SF15">
    <property type="entry name" value="PROTEIN RHSA-RELATED"/>
    <property type="match status" value="1"/>
</dbReference>
<dbReference type="InterPro" id="IPR022385">
    <property type="entry name" value="Rhs_assc_core"/>
</dbReference>
<organism evidence="1 2">
    <name type="scientific">Stachybotrys elegans</name>
    <dbReference type="NCBI Taxonomy" id="80388"/>
    <lineage>
        <taxon>Eukaryota</taxon>
        <taxon>Fungi</taxon>
        <taxon>Dikarya</taxon>
        <taxon>Ascomycota</taxon>
        <taxon>Pezizomycotina</taxon>
        <taxon>Sordariomycetes</taxon>
        <taxon>Hypocreomycetidae</taxon>
        <taxon>Hypocreales</taxon>
        <taxon>Stachybotryaceae</taxon>
        <taxon>Stachybotrys</taxon>
    </lineage>
</organism>
<comment type="caution">
    <text evidence="1">The sequence shown here is derived from an EMBL/GenBank/DDBJ whole genome shotgun (WGS) entry which is preliminary data.</text>
</comment>
<dbReference type="PANTHER" id="PTHR32305">
    <property type="match status" value="1"/>
</dbReference>
<dbReference type="Gene3D" id="2.180.10.10">
    <property type="entry name" value="RHS repeat-associated core"/>
    <property type="match status" value="1"/>
</dbReference>
<sequence>MAWAAGSNRKIIQYTSQSAGALPVSITLNGYILGRKVGARTTTLSHQASTPKPAQITASRGDRHDLEYERGLGHVLTSRRSGDHTDTYQYDPQTAAPVRLTGSWSTTDLQYLPSGLLAQERIQINEDTAFSAKSTYSMAGKLQYYTDVHGQAHNIHYDSLGRPEYLSQGDLKVTIVYGQANRVAESRVQEKENNASLTTRLSYDDFGREIERTVYRGEEMLYRLGQNYSETGLVTERHLEDGNGNLLRHENFQYDLSNRLIRYQYRTQVTQITNTHPEYPSEINLEYDENGCLTRDEQGRILEYDTRNCLSTVRDSNRQILSQYRYDASGRLVCQMVPGQPDQHLHYRGNALIAVTMGNRRPDHAIHNQTYTPYGFSAGGSSSIGFNGQWRDPVTGWYHLGNGYRVYNPVLMRFHTPDTLSPFTSGEINPYTYCLGDPVNRVDPSGRFSIFRMEFTVRDLTVMAVGIGVGIASAVLTGGASLAIAAGVAIVAGAASDVATGAVYDLASGKTPTWKSVGTDALNGAIGEVGGRLLAKGAKVAARGIQKALGRAGSFTITPAVHQTPWRHMGVIYSVLLVSASHSLHVMVQTPFPDKRLLMHLIGQSDASMGY</sequence>
<proteinExistence type="predicted"/>
<dbReference type="AlphaFoldDB" id="A0A8K0SIY9"/>
<gene>
    <name evidence="1" type="ORF">B0I35DRAFT_464928</name>
</gene>
<dbReference type="OrthoDB" id="442731at2759"/>
<dbReference type="Proteomes" id="UP000813444">
    <property type="component" value="Unassembled WGS sequence"/>
</dbReference>